<dbReference type="EMBL" id="MZXV01000004">
    <property type="protein sequence ID" value="PZV40426.1"/>
    <property type="molecule type" value="Genomic_DNA"/>
</dbReference>
<proteinExistence type="predicted"/>
<evidence type="ECO:0000313" key="1">
    <source>
        <dbReference type="EMBL" id="PZV40426.1"/>
    </source>
</evidence>
<comment type="caution">
    <text evidence="1">The sequence shown here is derived from an EMBL/GenBank/DDBJ whole genome shotgun (WGS) entry which is preliminary data.</text>
</comment>
<feature type="non-terminal residue" evidence="1">
    <location>
        <position position="124"/>
    </location>
</feature>
<sequence length="124" mass="14111">MDDYVIFLLEKLREFVERIVVVSNGDLTKHSEVAVEKVCDQLLIRENEGFDVGGYKAGMEAIGFDALSEYDELILLNDTCYGPIFPFSEMFSEMEGRNSDFWGASAHREMTPNPFTGTGYLPWH</sequence>
<dbReference type="Pfam" id="PF05045">
    <property type="entry name" value="RgpF"/>
    <property type="match status" value="1"/>
</dbReference>
<organism evidence="1 2">
    <name type="scientific">Mesorhizobium kowhaii</name>
    <dbReference type="NCBI Taxonomy" id="1300272"/>
    <lineage>
        <taxon>Bacteria</taxon>
        <taxon>Pseudomonadati</taxon>
        <taxon>Pseudomonadota</taxon>
        <taxon>Alphaproteobacteria</taxon>
        <taxon>Hyphomicrobiales</taxon>
        <taxon>Phyllobacteriaceae</taxon>
        <taxon>Mesorhizobium</taxon>
    </lineage>
</organism>
<dbReference type="AlphaFoldDB" id="A0A2W7EB51"/>
<reference evidence="2" key="1">
    <citation type="submission" date="2017-03" db="EMBL/GenBank/DDBJ databases">
        <authorList>
            <person name="Safronova V.I."/>
            <person name="Sazanova A.L."/>
            <person name="Chirak E.R."/>
        </authorList>
    </citation>
    <scope>NUCLEOTIDE SEQUENCE [LARGE SCALE GENOMIC DNA]</scope>
    <source>
        <strain evidence="2">Ach-343</strain>
    </source>
</reference>
<accession>A0A2W7EB51</accession>
<dbReference type="InterPro" id="IPR007739">
    <property type="entry name" value="RgpF"/>
</dbReference>
<keyword evidence="2" id="KW-1185">Reference proteome</keyword>
<protein>
    <submittedName>
        <fullName evidence="1">Uncharacterized protein</fullName>
    </submittedName>
</protein>
<dbReference type="Proteomes" id="UP000248616">
    <property type="component" value="Unassembled WGS sequence"/>
</dbReference>
<evidence type="ECO:0000313" key="2">
    <source>
        <dbReference type="Proteomes" id="UP000248616"/>
    </source>
</evidence>
<gene>
    <name evidence="1" type="ORF">B5V02_00625</name>
</gene>
<name>A0A2W7EB51_9HYPH</name>